<keyword evidence="1" id="KW-0812">Transmembrane</keyword>
<keyword evidence="1" id="KW-0472">Membrane</keyword>
<keyword evidence="1" id="KW-1133">Transmembrane helix</keyword>
<protein>
    <submittedName>
        <fullName evidence="2">Uncharacterized protein</fullName>
    </submittedName>
</protein>
<organism evidence="2 3">
    <name type="scientific">Bacteroides ovatus</name>
    <dbReference type="NCBI Taxonomy" id="28116"/>
    <lineage>
        <taxon>Bacteria</taxon>
        <taxon>Pseudomonadati</taxon>
        <taxon>Bacteroidota</taxon>
        <taxon>Bacteroidia</taxon>
        <taxon>Bacteroidales</taxon>
        <taxon>Bacteroidaceae</taxon>
        <taxon>Bacteroides</taxon>
    </lineage>
</organism>
<reference evidence="2 3" key="1">
    <citation type="journal article" date="2019" name="Nat. Med.">
        <title>A library of human gut bacterial isolates paired with longitudinal multiomics data enables mechanistic microbiome research.</title>
        <authorList>
            <person name="Poyet M."/>
            <person name="Groussin M."/>
            <person name="Gibbons S.M."/>
            <person name="Avila-Pacheco J."/>
            <person name="Jiang X."/>
            <person name="Kearney S.M."/>
            <person name="Perrotta A.R."/>
            <person name="Berdy B."/>
            <person name="Zhao S."/>
            <person name="Lieberman T.D."/>
            <person name="Swanson P.K."/>
            <person name="Smith M."/>
            <person name="Roesemann S."/>
            <person name="Alexander J.E."/>
            <person name="Rich S.A."/>
            <person name="Livny J."/>
            <person name="Vlamakis H."/>
            <person name="Clish C."/>
            <person name="Bullock K."/>
            <person name="Deik A."/>
            <person name="Scott J."/>
            <person name="Pierce K.A."/>
            <person name="Xavier R.J."/>
            <person name="Alm E.J."/>
        </authorList>
    </citation>
    <scope>NUCLEOTIDE SEQUENCE [LARGE SCALE GENOMIC DNA]</scope>
    <source>
        <strain evidence="2 3">BIOML-A183</strain>
    </source>
</reference>
<feature type="transmembrane region" description="Helical" evidence="1">
    <location>
        <begin position="22"/>
        <end position="40"/>
    </location>
</feature>
<sequence length="67" mass="7414">MVAGTCFCFFIQQVLILEIDLFFSYILEVAMIVSITMMMISRTVPAISRIPDHLLGFGFGIVALVLG</sequence>
<dbReference type="AlphaFoldDB" id="A0A6N3VJD8"/>
<accession>A0A6N3VJD8</accession>
<dbReference type="EMBL" id="VWLX01000001">
    <property type="protein sequence ID" value="KAA3809559.1"/>
    <property type="molecule type" value="Genomic_DNA"/>
</dbReference>
<evidence type="ECO:0000256" key="1">
    <source>
        <dbReference type="SAM" id="Phobius"/>
    </source>
</evidence>
<name>A0A6N3VJD8_BACOV</name>
<dbReference type="Proteomes" id="UP000460135">
    <property type="component" value="Unassembled WGS sequence"/>
</dbReference>
<comment type="caution">
    <text evidence="2">The sequence shown here is derived from an EMBL/GenBank/DDBJ whole genome shotgun (WGS) entry which is preliminary data.</text>
</comment>
<gene>
    <name evidence="2" type="ORF">F3F51_01615</name>
</gene>
<proteinExistence type="predicted"/>
<evidence type="ECO:0000313" key="2">
    <source>
        <dbReference type="EMBL" id="KAA3809559.1"/>
    </source>
</evidence>
<evidence type="ECO:0000313" key="3">
    <source>
        <dbReference type="Proteomes" id="UP000460135"/>
    </source>
</evidence>